<dbReference type="Proteomes" id="UP001385809">
    <property type="component" value="Unassembled WGS sequence"/>
</dbReference>
<dbReference type="InterPro" id="IPR013325">
    <property type="entry name" value="RNA_pol_sigma_r2"/>
</dbReference>
<evidence type="ECO:0000256" key="3">
    <source>
        <dbReference type="ARBA" id="ARBA00023015"/>
    </source>
</evidence>
<evidence type="ECO:0000259" key="9">
    <source>
        <dbReference type="Pfam" id="PF12680"/>
    </source>
</evidence>
<dbReference type="Gene3D" id="1.10.1740.10">
    <property type="match status" value="1"/>
</dbReference>
<name>A0ABU8MKR8_9PSEU</name>
<dbReference type="NCBIfam" id="TIGR02960">
    <property type="entry name" value="SigX5"/>
    <property type="match status" value="1"/>
</dbReference>
<dbReference type="InterPro" id="IPR013324">
    <property type="entry name" value="RNA_pol_sigma_r3/r4-like"/>
</dbReference>
<dbReference type="EMBL" id="JBBEGN010000003">
    <property type="protein sequence ID" value="MEJ2867909.1"/>
    <property type="molecule type" value="Genomic_DNA"/>
</dbReference>
<evidence type="ECO:0000256" key="6">
    <source>
        <dbReference type="SAM" id="MobiDB-lite"/>
    </source>
</evidence>
<dbReference type="InterPro" id="IPR013249">
    <property type="entry name" value="RNA_pol_sigma70_r4_t2"/>
</dbReference>
<dbReference type="PANTHER" id="PTHR43133:SF65">
    <property type="entry name" value="ECF RNA POLYMERASE SIGMA FACTOR SIGG"/>
    <property type="match status" value="1"/>
</dbReference>
<dbReference type="PANTHER" id="PTHR43133">
    <property type="entry name" value="RNA POLYMERASE ECF-TYPE SIGMA FACTO"/>
    <property type="match status" value="1"/>
</dbReference>
<accession>A0ABU8MKR8</accession>
<evidence type="ECO:0000313" key="11">
    <source>
        <dbReference type="Proteomes" id="UP001385809"/>
    </source>
</evidence>
<dbReference type="Gene3D" id="3.10.450.50">
    <property type="match status" value="1"/>
</dbReference>
<feature type="domain" description="RNA polymerase sigma-70 region 2" evidence="7">
    <location>
        <begin position="22"/>
        <end position="89"/>
    </location>
</feature>
<dbReference type="InterPro" id="IPR039425">
    <property type="entry name" value="RNA_pol_sigma-70-like"/>
</dbReference>
<dbReference type="RefSeq" id="WP_337694515.1">
    <property type="nucleotide sequence ID" value="NZ_JBBEGN010000003.1"/>
</dbReference>
<keyword evidence="4" id="KW-0731">Sigma factor</keyword>
<gene>
    <name evidence="10" type="ORF">WCD74_09045</name>
</gene>
<evidence type="ECO:0000313" key="10">
    <source>
        <dbReference type="EMBL" id="MEJ2867909.1"/>
    </source>
</evidence>
<dbReference type="Pfam" id="PF04542">
    <property type="entry name" value="Sigma70_r2"/>
    <property type="match status" value="1"/>
</dbReference>
<evidence type="ECO:0000259" key="7">
    <source>
        <dbReference type="Pfam" id="PF04542"/>
    </source>
</evidence>
<dbReference type="InterPro" id="IPR037401">
    <property type="entry name" value="SnoaL-like"/>
</dbReference>
<proteinExistence type="inferred from homology"/>
<dbReference type="InterPro" id="IPR014284">
    <property type="entry name" value="RNA_pol_sigma-70_dom"/>
</dbReference>
<feature type="domain" description="RNA polymerase sigma factor 70 region 4 type 2" evidence="8">
    <location>
        <begin position="134"/>
        <end position="183"/>
    </location>
</feature>
<evidence type="ECO:0000259" key="8">
    <source>
        <dbReference type="Pfam" id="PF08281"/>
    </source>
</evidence>
<dbReference type="InterPro" id="IPR036388">
    <property type="entry name" value="WH-like_DNA-bd_sf"/>
</dbReference>
<evidence type="ECO:0000256" key="4">
    <source>
        <dbReference type="ARBA" id="ARBA00023082"/>
    </source>
</evidence>
<dbReference type="SUPFAM" id="SSF54427">
    <property type="entry name" value="NTF2-like"/>
    <property type="match status" value="1"/>
</dbReference>
<keyword evidence="5" id="KW-0804">Transcription</keyword>
<organism evidence="10 11">
    <name type="scientific">Actinomycetospora aurantiaca</name>
    <dbReference type="NCBI Taxonomy" id="3129233"/>
    <lineage>
        <taxon>Bacteria</taxon>
        <taxon>Bacillati</taxon>
        <taxon>Actinomycetota</taxon>
        <taxon>Actinomycetes</taxon>
        <taxon>Pseudonocardiales</taxon>
        <taxon>Pseudonocardiaceae</taxon>
        <taxon>Actinomycetospora</taxon>
    </lineage>
</organism>
<dbReference type="NCBIfam" id="TIGR02937">
    <property type="entry name" value="sigma70-ECF"/>
    <property type="match status" value="1"/>
</dbReference>
<dbReference type="Pfam" id="PF08281">
    <property type="entry name" value="Sigma70_r4_2"/>
    <property type="match status" value="1"/>
</dbReference>
<dbReference type="Gene3D" id="1.10.10.10">
    <property type="entry name" value="Winged helix-like DNA-binding domain superfamily/Winged helix DNA-binding domain"/>
    <property type="match status" value="1"/>
</dbReference>
<dbReference type="NCBIfam" id="NF006089">
    <property type="entry name" value="PRK08241.1"/>
    <property type="match status" value="1"/>
</dbReference>
<dbReference type="CDD" id="cd06171">
    <property type="entry name" value="Sigma70_r4"/>
    <property type="match status" value="1"/>
</dbReference>
<evidence type="ECO:0000256" key="1">
    <source>
        <dbReference type="ARBA" id="ARBA00010641"/>
    </source>
</evidence>
<dbReference type="InterPro" id="IPR032710">
    <property type="entry name" value="NTF2-like_dom_sf"/>
</dbReference>
<feature type="region of interest" description="Disordered" evidence="6">
    <location>
        <begin position="92"/>
        <end position="117"/>
    </location>
</feature>
<comment type="subunit">
    <text evidence="2">Interacts transiently with the RNA polymerase catalytic core formed by RpoA, RpoB, RpoC and RpoZ (2 alpha, 1 beta, 1 beta' and 1 omega subunit) to form the RNA polymerase holoenzyme that can initiate transcription.</text>
</comment>
<evidence type="ECO:0000256" key="2">
    <source>
        <dbReference type="ARBA" id="ARBA00011344"/>
    </source>
</evidence>
<evidence type="ECO:0000256" key="5">
    <source>
        <dbReference type="ARBA" id="ARBA00023163"/>
    </source>
</evidence>
<dbReference type="InterPro" id="IPR007627">
    <property type="entry name" value="RNA_pol_sigma70_r2"/>
</dbReference>
<dbReference type="SUPFAM" id="SSF88659">
    <property type="entry name" value="Sigma3 and sigma4 domains of RNA polymerase sigma factors"/>
    <property type="match status" value="1"/>
</dbReference>
<protein>
    <submittedName>
        <fullName evidence="10">Sigma-70 family RNA polymerase sigma factor</fullName>
    </submittedName>
</protein>
<comment type="similarity">
    <text evidence="1">Belongs to the sigma-70 factor family. ECF subfamily.</text>
</comment>
<dbReference type="InterPro" id="IPR014305">
    <property type="entry name" value="RNA_pol_sigma-G_actinobac"/>
</dbReference>
<keyword evidence="3" id="KW-0805">Transcription regulation</keyword>
<dbReference type="Pfam" id="PF12680">
    <property type="entry name" value="SnoaL_2"/>
    <property type="match status" value="1"/>
</dbReference>
<keyword evidence="11" id="KW-1185">Reference proteome</keyword>
<reference evidence="10 11" key="1">
    <citation type="submission" date="2024-03" db="EMBL/GenBank/DDBJ databases">
        <title>Actinomycetospora sp. OC33-EN08, a novel actinomycete isolated from wild orchid (Aerides multiflora).</title>
        <authorList>
            <person name="Suriyachadkun C."/>
        </authorList>
    </citation>
    <scope>NUCLEOTIDE SEQUENCE [LARGE SCALE GENOMIC DNA]</scope>
    <source>
        <strain evidence="10 11">OC33-EN08</strain>
    </source>
</reference>
<sequence>MTTEEAVARARAGDATAFAAVVEPWRREVHAHCYRMLGSAADADDAAQETLVNAWRSFADFEGRSSVRTWLHRIATRVCLTAIERRGRRALPMDLGPSSERSQRGEPATDIAWLGPWPEGPDDRVQDRESVELAFVAALQHLPGNQRAALLLFEVLGFSADEIADQMATTRASVNSALQRARAVVREKVPDPSQQRTLRALGDARLHEIVGRYASALERGDAAGLVGLLTEDVTWSMPPLPHWYAGLDAVTDFLLDQPLSRAWRHRFTTANGQPAVVGYQRDEDDGVFRAYVLDVLTLREDRIAQVTAFIGPEHVARCGMPAELPPDAPMNPRR</sequence>
<dbReference type="SUPFAM" id="SSF88946">
    <property type="entry name" value="Sigma2 domain of RNA polymerase sigma factors"/>
    <property type="match status" value="1"/>
</dbReference>
<comment type="caution">
    <text evidence="10">The sequence shown here is derived from an EMBL/GenBank/DDBJ whole genome shotgun (WGS) entry which is preliminary data.</text>
</comment>
<feature type="domain" description="SnoaL-like" evidence="9">
    <location>
        <begin position="211"/>
        <end position="305"/>
    </location>
</feature>